<dbReference type="EMBL" id="BOOU01000076">
    <property type="protein sequence ID" value="GII80632.1"/>
    <property type="molecule type" value="Genomic_DNA"/>
</dbReference>
<evidence type="ECO:0000313" key="1">
    <source>
        <dbReference type="EMBL" id="GII80632.1"/>
    </source>
</evidence>
<comment type="caution">
    <text evidence="1">The sequence shown here is derived from an EMBL/GenBank/DDBJ whole genome shotgun (WGS) entry which is preliminary data.</text>
</comment>
<reference evidence="1" key="1">
    <citation type="submission" date="2021-01" db="EMBL/GenBank/DDBJ databases">
        <title>Whole genome shotgun sequence of Sphaerisporangium rufum NBRC 109079.</title>
        <authorList>
            <person name="Komaki H."/>
            <person name="Tamura T."/>
        </authorList>
    </citation>
    <scope>NUCLEOTIDE SEQUENCE</scope>
    <source>
        <strain evidence="1">NBRC 109079</strain>
    </source>
</reference>
<evidence type="ECO:0000313" key="2">
    <source>
        <dbReference type="Proteomes" id="UP000655287"/>
    </source>
</evidence>
<dbReference type="AlphaFoldDB" id="A0A919RAZ6"/>
<name>A0A919RAZ6_9ACTN</name>
<sequence>MNDVETGRLFGHAQRAAGVIAAKHRGDLAGAEALLSAFPDDATRVRGFCLLAELALSLVRSQTGQSMDELVQELSLTMAAATMQAPPDAASP</sequence>
<gene>
    <name evidence="1" type="ORF">Sru01_56140</name>
</gene>
<keyword evidence="2" id="KW-1185">Reference proteome</keyword>
<dbReference type="RefSeq" id="WP_203991648.1">
    <property type="nucleotide sequence ID" value="NZ_BOOU01000076.1"/>
</dbReference>
<accession>A0A919RAZ6</accession>
<proteinExistence type="predicted"/>
<organism evidence="1 2">
    <name type="scientific">Sphaerisporangium rufum</name>
    <dbReference type="NCBI Taxonomy" id="1381558"/>
    <lineage>
        <taxon>Bacteria</taxon>
        <taxon>Bacillati</taxon>
        <taxon>Actinomycetota</taxon>
        <taxon>Actinomycetes</taxon>
        <taxon>Streptosporangiales</taxon>
        <taxon>Streptosporangiaceae</taxon>
        <taxon>Sphaerisporangium</taxon>
    </lineage>
</organism>
<evidence type="ECO:0008006" key="3">
    <source>
        <dbReference type="Google" id="ProtNLM"/>
    </source>
</evidence>
<protein>
    <recommendedName>
        <fullName evidence="3">Superoxide dismutase</fullName>
    </recommendedName>
</protein>
<dbReference type="Proteomes" id="UP000655287">
    <property type="component" value="Unassembled WGS sequence"/>
</dbReference>